<accession>A0AA40BBH3</accession>
<dbReference type="GO" id="GO:0004672">
    <property type="term" value="F:protein kinase activity"/>
    <property type="evidence" value="ECO:0007669"/>
    <property type="project" value="InterPro"/>
</dbReference>
<dbReference type="Gene3D" id="1.10.510.10">
    <property type="entry name" value="Transferase(Phosphotransferase) domain 1"/>
    <property type="match status" value="1"/>
</dbReference>
<dbReference type="SUPFAM" id="SSF56112">
    <property type="entry name" value="Protein kinase-like (PK-like)"/>
    <property type="match status" value="1"/>
</dbReference>
<name>A0AA40BBH3_9PEZI</name>
<proteinExistence type="predicted"/>
<dbReference type="SMART" id="SM00220">
    <property type="entry name" value="S_TKc"/>
    <property type="match status" value="1"/>
</dbReference>
<dbReference type="InterPro" id="IPR011009">
    <property type="entry name" value="Kinase-like_dom_sf"/>
</dbReference>
<dbReference type="Proteomes" id="UP001172102">
    <property type="component" value="Unassembled WGS sequence"/>
</dbReference>
<dbReference type="EMBL" id="JAUKUA010000001">
    <property type="protein sequence ID" value="KAK0731218.1"/>
    <property type="molecule type" value="Genomic_DNA"/>
</dbReference>
<reference evidence="2" key="1">
    <citation type="submission" date="2023-06" db="EMBL/GenBank/DDBJ databases">
        <title>Genome-scale phylogeny and comparative genomics of the fungal order Sordariales.</title>
        <authorList>
            <consortium name="Lawrence Berkeley National Laboratory"/>
            <person name="Hensen N."/>
            <person name="Bonometti L."/>
            <person name="Westerberg I."/>
            <person name="Brannstrom I.O."/>
            <person name="Guillou S."/>
            <person name="Cros-Aarteil S."/>
            <person name="Calhoun S."/>
            <person name="Haridas S."/>
            <person name="Kuo A."/>
            <person name="Mondo S."/>
            <person name="Pangilinan J."/>
            <person name="Riley R."/>
            <person name="Labutti K."/>
            <person name="Andreopoulos B."/>
            <person name="Lipzen A."/>
            <person name="Chen C."/>
            <person name="Yanf M."/>
            <person name="Daum C."/>
            <person name="Ng V."/>
            <person name="Clum A."/>
            <person name="Steindorff A."/>
            <person name="Ohm R."/>
            <person name="Martin F."/>
            <person name="Silar P."/>
            <person name="Natvig D."/>
            <person name="Lalanne C."/>
            <person name="Gautier V."/>
            <person name="Ament-Velasquez S.L."/>
            <person name="Kruys A."/>
            <person name="Hutchinson M.I."/>
            <person name="Powell A.J."/>
            <person name="Barry K."/>
            <person name="Miller A.N."/>
            <person name="Grigoriev I.V."/>
            <person name="Debuchy R."/>
            <person name="Gladieux P."/>
            <person name="Thoren M.H."/>
            <person name="Johannesson H."/>
        </authorList>
    </citation>
    <scope>NUCLEOTIDE SEQUENCE</scope>
    <source>
        <strain evidence="2">SMH4607-1</strain>
    </source>
</reference>
<dbReference type="InterPro" id="IPR000719">
    <property type="entry name" value="Prot_kinase_dom"/>
</dbReference>
<protein>
    <recommendedName>
        <fullName evidence="1">Protein kinase domain-containing protein</fullName>
    </recommendedName>
</protein>
<dbReference type="PROSITE" id="PS50011">
    <property type="entry name" value="PROTEIN_KINASE_DOM"/>
    <property type="match status" value="1"/>
</dbReference>
<evidence type="ECO:0000313" key="3">
    <source>
        <dbReference type="Proteomes" id="UP001172102"/>
    </source>
</evidence>
<gene>
    <name evidence="2" type="ORF">B0H67DRAFT_477969</name>
</gene>
<comment type="caution">
    <text evidence="2">The sequence shown here is derived from an EMBL/GenBank/DDBJ whole genome shotgun (WGS) entry which is preliminary data.</text>
</comment>
<keyword evidence="3" id="KW-1185">Reference proteome</keyword>
<organism evidence="2 3">
    <name type="scientific">Lasiosphaeris hirsuta</name>
    <dbReference type="NCBI Taxonomy" id="260670"/>
    <lineage>
        <taxon>Eukaryota</taxon>
        <taxon>Fungi</taxon>
        <taxon>Dikarya</taxon>
        <taxon>Ascomycota</taxon>
        <taxon>Pezizomycotina</taxon>
        <taxon>Sordariomycetes</taxon>
        <taxon>Sordariomycetidae</taxon>
        <taxon>Sordariales</taxon>
        <taxon>Lasiosphaeriaceae</taxon>
        <taxon>Lasiosphaeris</taxon>
    </lineage>
</organism>
<feature type="domain" description="Protein kinase" evidence="1">
    <location>
        <begin position="191"/>
        <end position="564"/>
    </location>
</feature>
<dbReference type="AlphaFoldDB" id="A0AA40BBH3"/>
<dbReference type="GO" id="GO:0005524">
    <property type="term" value="F:ATP binding"/>
    <property type="evidence" value="ECO:0007669"/>
    <property type="project" value="InterPro"/>
</dbReference>
<sequence length="615" mass="69791">MELNSTSIHDVIHPTAAFSQGSPRSYSQLHLGAGAGASVAAGAGAVPWLESQLNPKNRIDSLEPPENALWRIDGCTGLGTQYYALPLFLGDVPPMRFDVFIPEEAANWPLLRQLLDLNAAFHTKDAVRVRRLGISRHILRTLQAWTTGGDGGNPDSVLDMYKNLPFGSRIIFENLELNIHKIKITIAPTYYVEKQLIGLSRLDKCLEVPLERLPEPIDISQLSVVQQLHDSVCLVHVGGNDRDRSEGGGTAPKKLWILKALTSGTKYLYSELRNLLLLEPHPHVMSRPKYLVTKYCRFGGKTGVVGFMLPYYTTGSLRDILPLLRIHDQLTLGTQLKWATQLASAVLHIRERGHIFYPDLRLDNVVLSDTGDIVMLDFEQRGVWCEFAAPEVNALEYARILASDDSPGRDLEPTIPKDIQDRYAAFLSRLLPDWHVLQSREDYAPLPHGYESYNVPWMCLSPREQEAAEVYMLGRVLWCIFEGQSAPQHAAVWQSYRWEPDFEFPEFRWTPPKLRDLVNRCTRGRRDVLSSLVTRRGSKLVLRADGPDEDQDAAEVLRVAREWWKAEVKVADDFLRVRDEMKSRGEWDENYFRRPTLREVVATLEEFNDSADAAN</sequence>
<evidence type="ECO:0000313" key="2">
    <source>
        <dbReference type="EMBL" id="KAK0731218.1"/>
    </source>
</evidence>
<evidence type="ECO:0000259" key="1">
    <source>
        <dbReference type="PROSITE" id="PS50011"/>
    </source>
</evidence>